<dbReference type="OrthoDB" id="2816594at2759"/>
<dbReference type="AlphaFoldDB" id="A0A9P7JKB5"/>
<evidence type="ECO:0000313" key="2">
    <source>
        <dbReference type="Proteomes" id="UP000807769"/>
    </source>
</evidence>
<evidence type="ECO:0000313" key="1">
    <source>
        <dbReference type="EMBL" id="KAG1827293.1"/>
    </source>
</evidence>
<protein>
    <submittedName>
        <fullName evidence="1">Uncharacterized protein</fullName>
    </submittedName>
</protein>
<dbReference type="GeneID" id="64637225"/>
<keyword evidence="2" id="KW-1185">Reference proteome</keyword>
<reference evidence="1" key="1">
    <citation type="journal article" date="2020" name="New Phytol.">
        <title>Comparative genomics reveals dynamic genome evolution in host specialist ectomycorrhizal fungi.</title>
        <authorList>
            <person name="Lofgren L.A."/>
            <person name="Nguyen N.H."/>
            <person name="Vilgalys R."/>
            <person name="Ruytinx J."/>
            <person name="Liao H.L."/>
            <person name="Branco S."/>
            <person name="Kuo A."/>
            <person name="LaButti K."/>
            <person name="Lipzen A."/>
            <person name="Andreopoulos W."/>
            <person name="Pangilinan J."/>
            <person name="Riley R."/>
            <person name="Hundley H."/>
            <person name="Na H."/>
            <person name="Barry K."/>
            <person name="Grigoriev I.V."/>
            <person name="Stajich J.E."/>
            <person name="Kennedy P.G."/>
        </authorList>
    </citation>
    <scope>NUCLEOTIDE SEQUENCE</scope>
    <source>
        <strain evidence="1">MN1</strain>
    </source>
</reference>
<dbReference type="EMBL" id="JABBWG010000001">
    <property type="protein sequence ID" value="KAG1827293.1"/>
    <property type="molecule type" value="Genomic_DNA"/>
</dbReference>
<proteinExistence type="predicted"/>
<name>A0A9P7JKB5_9AGAM</name>
<comment type="caution">
    <text evidence="1">The sequence shown here is derived from an EMBL/GenBank/DDBJ whole genome shotgun (WGS) entry which is preliminary data.</text>
</comment>
<dbReference type="Proteomes" id="UP000807769">
    <property type="component" value="Unassembled WGS sequence"/>
</dbReference>
<sequence>MKGLSYRPKIGMTRELADLYREMNRAFKAFLASASVHLNINDHFLPSDLRSAFGKLKTCRLLTISVVLPPPTKCKTYSNFFIFTISNYQTEIACQMCYRQLRFTKNAACGHLTFEGDTYIDCFAQDCKISTNHPSTCGSPAKPCNCRRYYSQPQRLVTLEVYRIPQFNFGLVLIRHVHSVREHVHTAHHDKMQLIQHTSPLVV</sequence>
<organism evidence="1 2">
    <name type="scientific">Suillus subaureus</name>
    <dbReference type="NCBI Taxonomy" id="48587"/>
    <lineage>
        <taxon>Eukaryota</taxon>
        <taxon>Fungi</taxon>
        <taxon>Dikarya</taxon>
        <taxon>Basidiomycota</taxon>
        <taxon>Agaricomycotina</taxon>
        <taxon>Agaricomycetes</taxon>
        <taxon>Agaricomycetidae</taxon>
        <taxon>Boletales</taxon>
        <taxon>Suillineae</taxon>
        <taxon>Suillaceae</taxon>
        <taxon>Suillus</taxon>
    </lineage>
</organism>
<gene>
    <name evidence="1" type="ORF">BJ212DRAFT_43973</name>
</gene>
<dbReference type="RefSeq" id="XP_041200140.1">
    <property type="nucleotide sequence ID" value="XM_041343209.1"/>
</dbReference>
<accession>A0A9P7JKB5</accession>